<dbReference type="EMBL" id="CCNB01000020">
    <property type="protein sequence ID" value="CDX40299.1"/>
    <property type="molecule type" value="Genomic_DNA"/>
</dbReference>
<gene>
    <name evidence="1" type="ORF">MPLDJ20_270094</name>
</gene>
<proteinExistence type="predicted"/>
<dbReference type="Proteomes" id="UP000046373">
    <property type="component" value="Unassembled WGS sequence"/>
</dbReference>
<protein>
    <submittedName>
        <fullName evidence="1">Uncharacterized protein</fullName>
    </submittedName>
</protein>
<evidence type="ECO:0000313" key="2">
    <source>
        <dbReference type="Proteomes" id="UP000046373"/>
    </source>
</evidence>
<sequence>MIETVDMTKSRERSL</sequence>
<evidence type="ECO:0000313" key="1">
    <source>
        <dbReference type="EMBL" id="CDX40299.1"/>
    </source>
</evidence>
<reference evidence="1 2" key="1">
    <citation type="submission" date="2014-08" db="EMBL/GenBank/DDBJ databases">
        <authorList>
            <person name="Moulin Lionel"/>
        </authorList>
    </citation>
    <scope>NUCLEOTIDE SEQUENCE [LARGE SCALE GENOMIC DNA]</scope>
</reference>
<name>A0A090F8R8_MESPL</name>
<accession>A0A090F8R8</accession>
<organism evidence="1 2">
    <name type="scientific">Mesorhizobium plurifarium</name>
    <dbReference type="NCBI Taxonomy" id="69974"/>
    <lineage>
        <taxon>Bacteria</taxon>
        <taxon>Pseudomonadati</taxon>
        <taxon>Pseudomonadota</taxon>
        <taxon>Alphaproteobacteria</taxon>
        <taxon>Hyphomicrobiales</taxon>
        <taxon>Phyllobacteriaceae</taxon>
        <taxon>Mesorhizobium</taxon>
    </lineage>
</organism>